<keyword evidence="6" id="KW-0929">Antimicrobial</keyword>
<evidence type="ECO:0000313" key="9">
    <source>
        <dbReference type="Proteomes" id="UP000694407"/>
    </source>
</evidence>
<dbReference type="Pfam" id="PF13841">
    <property type="entry name" value="Defensin_beta_2"/>
    <property type="match status" value="1"/>
</dbReference>
<protein>
    <recommendedName>
        <fullName evidence="6">Beta-defensin</fullName>
    </recommendedName>
</protein>
<evidence type="ECO:0000256" key="2">
    <source>
        <dbReference type="ARBA" id="ARBA00007371"/>
    </source>
</evidence>
<dbReference type="GeneTree" id="ENSGT00390000002317"/>
<dbReference type="GO" id="GO:0045087">
    <property type="term" value="P:innate immune response"/>
    <property type="evidence" value="ECO:0007669"/>
    <property type="project" value="InterPro"/>
</dbReference>
<comment type="similarity">
    <text evidence="2 6">Belongs to the beta-defensin family.</text>
</comment>
<dbReference type="AlphaFoldDB" id="A0A8C6AC09"/>
<evidence type="ECO:0000313" key="8">
    <source>
        <dbReference type="Ensembl" id="ENSMMMP00000026857.1"/>
    </source>
</evidence>
<organism evidence="8 9">
    <name type="scientific">Marmota marmota marmota</name>
    <name type="common">Alpine marmot</name>
    <dbReference type="NCBI Taxonomy" id="9994"/>
    <lineage>
        <taxon>Eukaryota</taxon>
        <taxon>Metazoa</taxon>
        <taxon>Chordata</taxon>
        <taxon>Craniata</taxon>
        <taxon>Vertebrata</taxon>
        <taxon>Euteleostomi</taxon>
        <taxon>Mammalia</taxon>
        <taxon>Eutheria</taxon>
        <taxon>Euarchontoglires</taxon>
        <taxon>Glires</taxon>
        <taxon>Rodentia</taxon>
        <taxon>Sciuromorpha</taxon>
        <taxon>Sciuridae</taxon>
        <taxon>Xerinae</taxon>
        <taxon>Marmotini</taxon>
        <taxon>Marmota</taxon>
    </lineage>
</organism>
<accession>A0A8C6AC09</accession>
<comment type="subcellular location">
    <subcellularLocation>
        <location evidence="1 6">Secreted</location>
    </subcellularLocation>
</comment>
<feature type="signal peptide" evidence="6">
    <location>
        <begin position="1"/>
        <end position="34"/>
    </location>
</feature>
<keyword evidence="6" id="KW-0211">Defensin</keyword>
<sequence>MRSLPSKMAPCRKMFYFVIALFFVLAQFPSGCRAGLDYYKSLPGGEFAVCETCRLGRGKCRKICLEGEKIYGNCRLNFFCCRPKIL</sequence>
<reference evidence="8" key="1">
    <citation type="submission" date="2025-08" db="UniProtKB">
        <authorList>
            <consortium name="Ensembl"/>
        </authorList>
    </citation>
    <scope>IDENTIFICATION</scope>
</reference>
<gene>
    <name evidence="8" type="primary">LOC107158182</name>
</gene>
<keyword evidence="4 6" id="KW-0732">Signal</keyword>
<dbReference type="Proteomes" id="UP000694407">
    <property type="component" value="Unplaced"/>
</dbReference>
<evidence type="ECO:0000256" key="3">
    <source>
        <dbReference type="ARBA" id="ARBA00022525"/>
    </source>
</evidence>
<comment type="function">
    <text evidence="6">Has antibacterial activity.</text>
</comment>
<keyword evidence="6" id="KW-0044">Antibiotic</keyword>
<feature type="chain" id="PRO_5044990254" description="Beta-defensin" evidence="6">
    <location>
        <begin position="35"/>
        <end position="86"/>
    </location>
</feature>
<evidence type="ECO:0000256" key="4">
    <source>
        <dbReference type="ARBA" id="ARBA00022729"/>
    </source>
</evidence>
<evidence type="ECO:0000256" key="5">
    <source>
        <dbReference type="ARBA" id="ARBA00023157"/>
    </source>
</evidence>
<dbReference type="GO" id="GO:0005576">
    <property type="term" value="C:extracellular region"/>
    <property type="evidence" value="ECO:0007669"/>
    <property type="project" value="UniProtKB-SubCell"/>
</dbReference>
<keyword evidence="9" id="KW-1185">Reference proteome</keyword>
<evidence type="ECO:0000259" key="7">
    <source>
        <dbReference type="Pfam" id="PF13841"/>
    </source>
</evidence>
<dbReference type="InterPro" id="IPR025933">
    <property type="entry name" value="Beta_defensin_dom"/>
</dbReference>
<feature type="domain" description="Beta-defensin" evidence="7">
    <location>
        <begin position="52"/>
        <end position="81"/>
    </location>
</feature>
<keyword evidence="5" id="KW-1015">Disulfide bond</keyword>
<keyword evidence="3 6" id="KW-0964">Secreted</keyword>
<evidence type="ECO:0000256" key="1">
    <source>
        <dbReference type="ARBA" id="ARBA00004613"/>
    </source>
</evidence>
<reference evidence="8" key="2">
    <citation type="submission" date="2025-09" db="UniProtKB">
        <authorList>
            <consortium name="Ensembl"/>
        </authorList>
    </citation>
    <scope>IDENTIFICATION</scope>
</reference>
<name>A0A8C6AC09_MARMA</name>
<proteinExistence type="inferred from homology"/>
<dbReference type="GO" id="GO:0042742">
    <property type="term" value="P:defense response to bacterium"/>
    <property type="evidence" value="ECO:0007669"/>
    <property type="project" value="UniProtKB-UniRule"/>
</dbReference>
<evidence type="ECO:0000256" key="6">
    <source>
        <dbReference type="RuleBase" id="RU231113"/>
    </source>
</evidence>
<dbReference type="Ensembl" id="ENSMMMT00000030387.1">
    <property type="protein sequence ID" value="ENSMMMP00000026857.1"/>
    <property type="gene ID" value="ENSMMMG00000023499.1"/>
</dbReference>